<evidence type="ECO:0000256" key="10">
    <source>
        <dbReference type="SAM" id="MobiDB-lite"/>
    </source>
</evidence>
<keyword evidence="7" id="KW-0804">Transcription</keyword>
<dbReference type="GO" id="GO:0000981">
    <property type="term" value="F:DNA-binding transcription factor activity, RNA polymerase II-specific"/>
    <property type="evidence" value="ECO:0007669"/>
    <property type="project" value="TreeGrafter"/>
</dbReference>
<feature type="compositionally biased region" description="Acidic residues" evidence="10">
    <location>
        <begin position="132"/>
        <end position="143"/>
    </location>
</feature>
<keyword evidence="3" id="KW-0677">Repeat</keyword>
<keyword evidence="8" id="KW-0539">Nucleus</keyword>
<evidence type="ECO:0000256" key="6">
    <source>
        <dbReference type="ARBA" id="ARBA00023015"/>
    </source>
</evidence>
<dbReference type="GO" id="GO:0008270">
    <property type="term" value="F:zinc ion binding"/>
    <property type="evidence" value="ECO:0007669"/>
    <property type="project" value="UniProtKB-KW"/>
</dbReference>
<dbReference type="InterPro" id="IPR036236">
    <property type="entry name" value="Znf_C2H2_sf"/>
</dbReference>
<protein>
    <submittedName>
        <fullName evidence="12">Protein suppressor of hairy wing</fullName>
    </submittedName>
</protein>
<dbReference type="SMART" id="SM00355">
    <property type="entry name" value="ZnF_C2H2"/>
    <property type="match status" value="2"/>
</dbReference>
<feature type="region of interest" description="Disordered" evidence="10">
    <location>
        <begin position="124"/>
        <end position="143"/>
    </location>
</feature>
<reference evidence="12" key="1">
    <citation type="submission" date="2021-05" db="EMBL/GenBank/DDBJ databases">
        <authorList>
            <person name="Alioto T."/>
            <person name="Alioto T."/>
            <person name="Gomez Garrido J."/>
        </authorList>
    </citation>
    <scope>NUCLEOTIDE SEQUENCE</scope>
</reference>
<feature type="compositionally biased region" description="Basic and acidic residues" evidence="10">
    <location>
        <begin position="148"/>
        <end position="187"/>
    </location>
</feature>
<evidence type="ECO:0000256" key="2">
    <source>
        <dbReference type="ARBA" id="ARBA00022723"/>
    </source>
</evidence>
<dbReference type="EMBL" id="HBUF01206399">
    <property type="protein sequence ID" value="CAG6663980.1"/>
    <property type="molecule type" value="Transcribed_RNA"/>
</dbReference>
<keyword evidence="2" id="KW-0479">Metal-binding</keyword>
<dbReference type="AlphaFoldDB" id="A0A8D8WMW2"/>
<evidence type="ECO:0000256" key="3">
    <source>
        <dbReference type="ARBA" id="ARBA00022737"/>
    </source>
</evidence>
<feature type="domain" description="C2H2-type" evidence="11">
    <location>
        <begin position="32"/>
        <end position="59"/>
    </location>
</feature>
<evidence type="ECO:0000256" key="1">
    <source>
        <dbReference type="ARBA" id="ARBA00004123"/>
    </source>
</evidence>
<evidence type="ECO:0000256" key="4">
    <source>
        <dbReference type="ARBA" id="ARBA00022771"/>
    </source>
</evidence>
<sequence>MVTFTIGCILDHSQICVPGIIKARSIKENAKYVCPLCNQCAYYLYKIKRHLNSHIGYKPFQCDVCQKRFSNKFGLQRHSLEIHSIIIDKRAIFGSHDYNNRNNFICGAIFDSVHEAGLASISVGTDDKPDMMCEDEEDLDDDKELAIPEHLRADMPMRCLDEDGKEDANKEHGPDLDSAGVEKEKVNGPDLDSAGVEKETAGEETPGGKNAIETPGEKSAEETPGEKSAEETTGEKRAEETIGEKSAEEDRQENEGRQRRSHR</sequence>
<feature type="domain" description="C2H2-type" evidence="11">
    <location>
        <begin position="60"/>
        <end position="84"/>
    </location>
</feature>
<keyword evidence="4 9" id="KW-0863">Zinc-finger</keyword>
<evidence type="ECO:0000259" key="11">
    <source>
        <dbReference type="PROSITE" id="PS50157"/>
    </source>
</evidence>
<dbReference type="PROSITE" id="PS50157">
    <property type="entry name" value="ZINC_FINGER_C2H2_2"/>
    <property type="match status" value="2"/>
</dbReference>
<accession>A0A8D8WMW2</accession>
<dbReference type="Pfam" id="PF13894">
    <property type="entry name" value="zf-C2H2_4"/>
    <property type="match status" value="1"/>
</dbReference>
<keyword evidence="5" id="KW-0862">Zinc</keyword>
<dbReference type="GO" id="GO:0000978">
    <property type="term" value="F:RNA polymerase II cis-regulatory region sequence-specific DNA binding"/>
    <property type="evidence" value="ECO:0007669"/>
    <property type="project" value="TreeGrafter"/>
</dbReference>
<keyword evidence="6" id="KW-0805">Transcription regulation</keyword>
<feature type="compositionally biased region" description="Basic and acidic residues" evidence="10">
    <location>
        <begin position="215"/>
        <end position="263"/>
    </location>
</feature>
<dbReference type="InterPro" id="IPR013087">
    <property type="entry name" value="Znf_C2H2_type"/>
</dbReference>
<dbReference type="PROSITE" id="PS00028">
    <property type="entry name" value="ZINC_FINGER_C2H2_1"/>
    <property type="match status" value="1"/>
</dbReference>
<dbReference type="FunFam" id="3.30.160.60:FF:001289">
    <property type="entry name" value="Zinc finger protein 574"/>
    <property type="match status" value="1"/>
</dbReference>
<evidence type="ECO:0000256" key="7">
    <source>
        <dbReference type="ARBA" id="ARBA00023163"/>
    </source>
</evidence>
<dbReference type="PANTHER" id="PTHR19818:SF139">
    <property type="entry name" value="PAIR-RULE PROTEIN ODD-PAIRED"/>
    <property type="match status" value="1"/>
</dbReference>
<evidence type="ECO:0000256" key="5">
    <source>
        <dbReference type="ARBA" id="ARBA00022833"/>
    </source>
</evidence>
<evidence type="ECO:0000256" key="8">
    <source>
        <dbReference type="ARBA" id="ARBA00023242"/>
    </source>
</evidence>
<evidence type="ECO:0000313" key="12">
    <source>
        <dbReference type="EMBL" id="CAG6663980.1"/>
    </source>
</evidence>
<organism evidence="12">
    <name type="scientific">Cacopsylla melanoneura</name>
    <dbReference type="NCBI Taxonomy" id="428564"/>
    <lineage>
        <taxon>Eukaryota</taxon>
        <taxon>Metazoa</taxon>
        <taxon>Ecdysozoa</taxon>
        <taxon>Arthropoda</taxon>
        <taxon>Hexapoda</taxon>
        <taxon>Insecta</taxon>
        <taxon>Pterygota</taxon>
        <taxon>Neoptera</taxon>
        <taxon>Paraneoptera</taxon>
        <taxon>Hemiptera</taxon>
        <taxon>Sternorrhyncha</taxon>
        <taxon>Psylloidea</taxon>
        <taxon>Psyllidae</taxon>
        <taxon>Psyllinae</taxon>
        <taxon>Cacopsylla</taxon>
    </lineage>
</organism>
<dbReference type="GO" id="GO:0045944">
    <property type="term" value="P:positive regulation of transcription by RNA polymerase II"/>
    <property type="evidence" value="ECO:0007669"/>
    <property type="project" value="UniProtKB-ARBA"/>
</dbReference>
<evidence type="ECO:0000256" key="9">
    <source>
        <dbReference type="PROSITE-ProRule" id="PRU00042"/>
    </source>
</evidence>
<dbReference type="InterPro" id="IPR050329">
    <property type="entry name" value="GLI_C2H2-zinc-finger"/>
</dbReference>
<dbReference type="Gene3D" id="3.30.160.60">
    <property type="entry name" value="Classic Zinc Finger"/>
    <property type="match status" value="1"/>
</dbReference>
<dbReference type="SUPFAM" id="SSF57667">
    <property type="entry name" value="beta-beta-alpha zinc fingers"/>
    <property type="match status" value="1"/>
</dbReference>
<dbReference type="PANTHER" id="PTHR19818">
    <property type="entry name" value="ZINC FINGER PROTEIN ZIC AND GLI"/>
    <property type="match status" value="1"/>
</dbReference>
<proteinExistence type="predicted"/>
<dbReference type="GO" id="GO:0005634">
    <property type="term" value="C:nucleus"/>
    <property type="evidence" value="ECO:0007669"/>
    <property type="project" value="UniProtKB-SubCell"/>
</dbReference>
<comment type="subcellular location">
    <subcellularLocation>
        <location evidence="1">Nucleus</location>
    </subcellularLocation>
</comment>
<name>A0A8D8WMW2_9HEMI</name>
<feature type="region of interest" description="Disordered" evidence="10">
    <location>
        <begin position="148"/>
        <end position="263"/>
    </location>
</feature>